<proteinExistence type="predicted"/>
<accession>A0A229FTF5</accession>
<dbReference type="OrthoDB" id="5522885at2"/>
<name>A0A229FTF5_9BURK</name>
<evidence type="ECO:0000256" key="1">
    <source>
        <dbReference type="SAM" id="Phobius"/>
    </source>
</evidence>
<reference evidence="2 3" key="1">
    <citation type="submission" date="2017-06" db="EMBL/GenBank/DDBJ databases">
        <title>Reclassification of a Polynucleobacter cosmopolitanus strain isolated from tropical Lake Victoria as Polynucleobacter victoriensis comb. nov.</title>
        <authorList>
            <person name="Hahn M.W."/>
        </authorList>
    </citation>
    <scope>NUCLEOTIDE SEQUENCE [LARGE SCALE GENOMIC DNA]</scope>
    <source>
        <strain evidence="2 3">MWH-MoIso2</strain>
    </source>
</reference>
<comment type="caution">
    <text evidence="2">The sequence shown here is derived from an EMBL/GenBank/DDBJ whole genome shotgun (WGS) entry which is preliminary data.</text>
</comment>
<organism evidence="2 3">
    <name type="scientific">Polynucleobacter cosmopolitanus</name>
    <dbReference type="NCBI Taxonomy" id="351345"/>
    <lineage>
        <taxon>Bacteria</taxon>
        <taxon>Pseudomonadati</taxon>
        <taxon>Pseudomonadota</taxon>
        <taxon>Betaproteobacteria</taxon>
        <taxon>Burkholderiales</taxon>
        <taxon>Burkholderiaceae</taxon>
        <taxon>Polynucleobacter</taxon>
    </lineage>
</organism>
<keyword evidence="1" id="KW-0472">Membrane</keyword>
<sequence>MPTPSAPIKNASQIALFGVMCVISGQVLAAGFVDTLADVFSWIAIIIIPIVLGIAYWQIHYLPSKIAEKRQHPQKEAIHAMCMVSRFSGGLFWPIAFVWAHLKPTIVPLSKDQVQSLAEAEKKSLSNSAKD</sequence>
<dbReference type="Pfam" id="PF11742">
    <property type="entry name" value="DUF3302"/>
    <property type="match status" value="1"/>
</dbReference>
<evidence type="ECO:0008006" key="4">
    <source>
        <dbReference type="Google" id="ProtNLM"/>
    </source>
</evidence>
<keyword evidence="1" id="KW-1133">Transmembrane helix</keyword>
<dbReference type="RefSeq" id="WP_089515744.1">
    <property type="nucleotide sequence ID" value="NZ_NJGG01000002.1"/>
</dbReference>
<dbReference type="AlphaFoldDB" id="A0A229FTF5"/>
<dbReference type="EMBL" id="NJGG01000002">
    <property type="protein sequence ID" value="OXL14848.1"/>
    <property type="molecule type" value="Genomic_DNA"/>
</dbReference>
<evidence type="ECO:0000313" key="2">
    <source>
        <dbReference type="EMBL" id="OXL14848.1"/>
    </source>
</evidence>
<protein>
    <recommendedName>
        <fullName evidence="4">DUF3302 domain-containing protein</fullName>
    </recommendedName>
</protein>
<feature type="transmembrane region" description="Helical" evidence="1">
    <location>
        <begin position="39"/>
        <end position="59"/>
    </location>
</feature>
<evidence type="ECO:0000313" key="3">
    <source>
        <dbReference type="Proteomes" id="UP000215188"/>
    </source>
</evidence>
<dbReference type="Proteomes" id="UP000215188">
    <property type="component" value="Unassembled WGS sequence"/>
</dbReference>
<keyword evidence="3" id="KW-1185">Reference proteome</keyword>
<dbReference type="InterPro" id="IPR011223">
    <property type="entry name" value="UCP028770"/>
</dbReference>
<keyword evidence="1" id="KW-0812">Transmembrane</keyword>
<gene>
    <name evidence="2" type="ORF">AOC33_05870</name>
</gene>
<feature type="transmembrane region" description="Helical" evidence="1">
    <location>
        <begin position="80"/>
        <end position="102"/>
    </location>
</feature>